<accession>A0ABW4VT87</accession>
<keyword evidence="1" id="KW-0378">Hydrolase</keyword>
<evidence type="ECO:0000313" key="2">
    <source>
        <dbReference type="EMBL" id="MFD2036976.1"/>
    </source>
</evidence>
<evidence type="ECO:0000256" key="1">
    <source>
        <dbReference type="ARBA" id="ARBA00022801"/>
    </source>
</evidence>
<dbReference type="InterPro" id="IPR029018">
    <property type="entry name" value="Hex-like_dom2"/>
</dbReference>
<evidence type="ECO:0000313" key="3">
    <source>
        <dbReference type="Proteomes" id="UP001597361"/>
    </source>
</evidence>
<keyword evidence="3" id="KW-1185">Reference proteome</keyword>
<dbReference type="Gene3D" id="3.30.379.10">
    <property type="entry name" value="Chitobiase/beta-hexosaminidase domain 2-like"/>
    <property type="match status" value="1"/>
</dbReference>
<sequence>MKNYCTFLVLILLLLSCGGKKDIVLVYSKDADVKVLYGIERLTSALSEGGFHVSQANEFDPSLNRPQVVVGNHNDPLVIDFLNTTASTINDQAEEIGKEGFMLSGNGKQLLVSGKDGSGILYGMMELVDQLHEQGEIDFSSDYTDQPEMVLRGSVIGVQKMEYLPGRKVYEYPYTEENFPWFYDKQHWIDYLDMLVENRMNSLYLWNGHPFASLVKLEDYPYAMEVDEETFKKNEEIFKFITEEAEKRGVWVIQMFYNIIVSKPFAEHHDIVTQDRNRPITPLVSDYTRKSIAAFIEKYPNVGLLVALGEAMQGEENDIKWFTETVIPGVQDGLEALGMTEEPPIILRAHDTNAPLVMQHALPIYKNLYTMHKYNGESLTTYEPRGPWSQIHKDLSESGSIHISNVHILANLEPFRYGSPDFIQKSVKAMHEVHGANALHLYPQASYWDWPYTADKVDGRLKQIDRDWIWYKAWARYAWKHQRERTDEIDYWSIQLGEKYGSKEAGRFILEAYEQTGEISPKLLRRFGITEGNRQTLLLGMFASQLVNPYKWRVYPGFYESCGPEGEILIEYARKEWENEAHVGETPTQIIEEVKSHGQKAFDAINEAAPLVSKDNAEFERLKNDIYSYKAFADFFHDKVQASLQVLKYSYSQDLRDLKEAVPYLESSVDHFSDLVEMTKGTYLYANSMQTAQRRIPIGGDEGKHITWEEMLPHYQSELGNLKRNIELLERTGSVEVDEKDITPWVKVAVEWEEELGKTVRINSGQNLSRNEKMVVSRVADELKDFEAFVLDPAQQKEHGTSLKFQTEKPVKLVVGYFNTDSKGFLSPPKLETDAAGNDRGQAEPVVMNAIELENLPRVNLHTYNFEAGKHELNLGKGMVLVFGFIDAATVIEPRDAGLIDASEKVSIDWVFY</sequence>
<protein>
    <recommendedName>
        <fullName evidence="4">Beta-hexosaminidase bacterial type N-terminal domain-containing protein</fullName>
    </recommendedName>
</protein>
<proteinExistence type="predicted"/>
<dbReference type="SUPFAM" id="SSF55545">
    <property type="entry name" value="beta-N-acetylhexosaminidase-like domain"/>
    <property type="match status" value="1"/>
</dbReference>
<comment type="caution">
    <text evidence="2">The sequence shown here is derived from an EMBL/GenBank/DDBJ whole genome shotgun (WGS) entry which is preliminary data.</text>
</comment>
<evidence type="ECO:0008006" key="4">
    <source>
        <dbReference type="Google" id="ProtNLM"/>
    </source>
</evidence>
<reference evidence="3" key="1">
    <citation type="journal article" date="2019" name="Int. J. Syst. Evol. Microbiol.">
        <title>The Global Catalogue of Microorganisms (GCM) 10K type strain sequencing project: providing services to taxonomists for standard genome sequencing and annotation.</title>
        <authorList>
            <consortium name="The Broad Institute Genomics Platform"/>
            <consortium name="The Broad Institute Genome Sequencing Center for Infectious Disease"/>
            <person name="Wu L."/>
            <person name="Ma J."/>
        </authorList>
    </citation>
    <scope>NUCLEOTIDE SEQUENCE [LARGE SCALE GENOMIC DNA]</scope>
    <source>
        <strain evidence="3">CGMCC 1.15180</strain>
    </source>
</reference>
<dbReference type="PROSITE" id="PS51257">
    <property type="entry name" value="PROKAR_LIPOPROTEIN"/>
    <property type="match status" value="1"/>
</dbReference>
<dbReference type="EMBL" id="JBHUHR010000046">
    <property type="protein sequence ID" value="MFD2036976.1"/>
    <property type="molecule type" value="Genomic_DNA"/>
</dbReference>
<dbReference type="RefSeq" id="WP_376888508.1">
    <property type="nucleotide sequence ID" value="NZ_JBHUHR010000046.1"/>
</dbReference>
<dbReference type="Proteomes" id="UP001597361">
    <property type="component" value="Unassembled WGS sequence"/>
</dbReference>
<gene>
    <name evidence="2" type="ORF">ACFSKL_19385</name>
</gene>
<name>A0ABW4VT87_9BACT</name>
<organism evidence="2 3">
    <name type="scientific">Belliella marina</name>
    <dbReference type="NCBI Taxonomy" id="1644146"/>
    <lineage>
        <taxon>Bacteria</taxon>
        <taxon>Pseudomonadati</taxon>
        <taxon>Bacteroidota</taxon>
        <taxon>Cytophagia</taxon>
        <taxon>Cytophagales</taxon>
        <taxon>Cyclobacteriaceae</taxon>
        <taxon>Belliella</taxon>
    </lineage>
</organism>